<feature type="transmembrane region" description="Helical" evidence="11">
    <location>
        <begin position="6"/>
        <end position="28"/>
    </location>
</feature>
<proteinExistence type="predicted"/>
<dbReference type="InterPro" id="IPR005467">
    <property type="entry name" value="His_kinase_dom"/>
</dbReference>
<keyword evidence="9" id="KW-0902">Two-component regulatory system</keyword>
<dbReference type="Pfam" id="PF08521">
    <property type="entry name" value="2CSK_N"/>
    <property type="match status" value="1"/>
</dbReference>
<evidence type="ECO:0000259" key="13">
    <source>
        <dbReference type="PROSITE" id="PS50885"/>
    </source>
</evidence>
<comment type="catalytic activity">
    <reaction evidence="1">
        <text>ATP + protein L-histidine = ADP + protein N-phospho-L-histidine.</text>
        <dbReference type="EC" id="2.7.13.3"/>
    </reaction>
</comment>
<evidence type="ECO:0000256" key="10">
    <source>
        <dbReference type="ARBA" id="ARBA00023136"/>
    </source>
</evidence>
<dbReference type="InterPro" id="IPR036890">
    <property type="entry name" value="HATPase_C_sf"/>
</dbReference>
<evidence type="ECO:0000256" key="5">
    <source>
        <dbReference type="ARBA" id="ARBA00022679"/>
    </source>
</evidence>
<dbReference type="SMART" id="SM00388">
    <property type="entry name" value="HisKA"/>
    <property type="match status" value="1"/>
</dbReference>
<dbReference type="CDD" id="cd00075">
    <property type="entry name" value="HATPase"/>
    <property type="match status" value="1"/>
</dbReference>
<dbReference type="Pfam" id="PF02518">
    <property type="entry name" value="HATPase_c"/>
    <property type="match status" value="1"/>
</dbReference>
<dbReference type="InterPro" id="IPR036097">
    <property type="entry name" value="HisK_dim/P_sf"/>
</dbReference>
<gene>
    <name evidence="14" type="ORF">QU481_22250</name>
</gene>
<evidence type="ECO:0000313" key="15">
    <source>
        <dbReference type="Proteomes" id="UP001168540"/>
    </source>
</evidence>
<keyword evidence="5 14" id="KW-0808">Transferase</keyword>
<evidence type="ECO:0000256" key="8">
    <source>
        <dbReference type="ARBA" id="ARBA00022989"/>
    </source>
</evidence>
<dbReference type="Proteomes" id="UP001168540">
    <property type="component" value="Unassembled WGS sequence"/>
</dbReference>
<evidence type="ECO:0000259" key="12">
    <source>
        <dbReference type="PROSITE" id="PS50109"/>
    </source>
</evidence>
<evidence type="ECO:0000256" key="11">
    <source>
        <dbReference type="SAM" id="Phobius"/>
    </source>
</evidence>
<dbReference type="InterPro" id="IPR004358">
    <property type="entry name" value="Sig_transdc_His_kin-like_C"/>
</dbReference>
<comment type="subcellular location">
    <subcellularLocation>
        <location evidence="2">Membrane</location>
    </subcellularLocation>
</comment>
<accession>A0ABT7XUT4</accession>
<dbReference type="PROSITE" id="PS50885">
    <property type="entry name" value="HAMP"/>
    <property type="match status" value="1"/>
</dbReference>
<dbReference type="PANTHER" id="PTHR45436:SF1">
    <property type="entry name" value="SENSOR PROTEIN QSEC"/>
    <property type="match status" value="1"/>
</dbReference>
<feature type="domain" description="HAMP" evidence="13">
    <location>
        <begin position="184"/>
        <end position="236"/>
    </location>
</feature>
<dbReference type="Gene3D" id="1.10.287.130">
    <property type="match status" value="1"/>
</dbReference>
<evidence type="ECO:0000256" key="9">
    <source>
        <dbReference type="ARBA" id="ARBA00023012"/>
    </source>
</evidence>
<evidence type="ECO:0000256" key="3">
    <source>
        <dbReference type="ARBA" id="ARBA00012438"/>
    </source>
</evidence>
<dbReference type="InterPro" id="IPR013727">
    <property type="entry name" value="2CSK_N"/>
</dbReference>
<dbReference type="EMBL" id="JAUEDK010000073">
    <property type="protein sequence ID" value="MDN0077546.1"/>
    <property type="molecule type" value="Genomic_DNA"/>
</dbReference>
<keyword evidence="7 14" id="KW-0418">Kinase</keyword>
<dbReference type="SMART" id="SM00304">
    <property type="entry name" value="HAMP"/>
    <property type="match status" value="1"/>
</dbReference>
<protein>
    <recommendedName>
        <fullName evidence="3">histidine kinase</fullName>
        <ecNumber evidence="3">2.7.13.3</ecNumber>
    </recommendedName>
</protein>
<dbReference type="InterPro" id="IPR003661">
    <property type="entry name" value="HisK_dim/P_dom"/>
</dbReference>
<keyword evidence="10 11" id="KW-0472">Membrane</keyword>
<dbReference type="InterPro" id="IPR050428">
    <property type="entry name" value="TCS_sensor_his_kinase"/>
</dbReference>
<dbReference type="EC" id="2.7.13.3" evidence="3"/>
<evidence type="ECO:0000256" key="6">
    <source>
        <dbReference type="ARBA" id="ARBA00022692"/>
    </source>
</evidence>
<dbReference type="CDD" id="cd00082">
    <property type="entry name" value="HisKA"/>
    <property type="match status" value="1"/>
</dbReference>
<dbReference type="Gene3D" id="3.30.565.10">
    <property type="entry name" value="Histidine kinase-like ATPase, C-terminal domain"/>
    <property type="match status" value="1"/>
</dbReference>
<evidence type="ECO:0000256" key="7">
    <source>
        <dbReference type="ARBA" id="ARBA00022777"/>
    </source>
</evidence>
<organism evidence="14 15">
    <name type="scientific">Crenobacter oryzisoli</name>
    <dbReference type="NCBI Taxonomy" id="3056844"/>
    <lineage>
        <taxon>Bacteria</taxon>
        <taxon>Pseudomonadati</taxon>
        <taxon>Pseudomonadota</taxon>
        <taxon>Betaproteobacteria</taxon>
        <taxon>Neisseriales</taxon>
        <taxon>Neisseriaceae</taxon>
        <taxon>Crenobacter</taxon>
    </lineage>
</organism>
<evidence type="ECO:0000256" key="1">
    <source>
        <dbReference type="ARBA" id="ARBA00000085"/>
    </source>
</evidence>
<dbReference type="InterPro" id="IPR003594">
    <property type="entry name" value="HATPase_dom"/>
</dbReference>
<comment type="caution">
    <text evidence="14">The sequence shown here is derived from an EMBL/GenBank/DDBJ whole genome shotgun (WGS) entry which is preliminary data.</text>
</comment>
<sequence length="457" mass="49260">MQPSLLRQLLVWIVLPLIPLMLINGWLASDNARASADRAFDRTLQASARNIAEQITVEGGELVVNIPVAALAMFDPNFQDRVFYRVGFAGASTITGYHDLPLPKPLPDSGELSLYDTHYRGEALRVVAYSFPLYYNGAHHQMLVQVGETTSARQALASRLQRDSLLQQLLLAAVVVLFASIGIHQVLRPLREVGRTLEECGGDPALRLDESAVQSELQPLARALNQTLEKLEEQLDARQRFVADAAHQLRTPLTLLKTQAELTAREADDARRDEGLAALVHSTDQAIRLANQLLALSRAEPWQAQQPPTPLDLARLAREVCGDFVAAALAKGIDLGYEGVEHAPLAGLPVLLRELLSNLVDNAVRYSPAGGIVTLAVATTDAGWRLSVQDNGPGIPLAERHRVFERFYRGADTSDSHGCGLGLAIVAEIARVHSGSVALTDAPGGGLIATLALPASG</sequence>
<dbReference type="PRINTS" id="PR00344">
    <property type="entry name" value="BCTRLSENSOR"/>
</dbReference>
<dbReference type="Pfam" id="PF00512">
    <property type="entry name" value="HisKA"/>
    <property type="match status" value="1"/>
</dbReference>
<name>A0ABT7XUT4_9NEIS</name>
<dbReference type="PANTHER" id="PTHR45436">
    <property type="entry name" value="SENSOR HISTIDINE KINASE YKOH"/>
    <property type="match status" value="1"/>
</dbReference>
<reference evidence="14" key="1">
    <citation type="submission" date="2023-06" db="EMBL/GenBank/DDBJ databases">
        <authorList>
            <person name="Zhang S."/>
        </authorList>
    </citation>
    <scope>NUCLEOTIDE SEQUENCE</scope>
    <source>
        <strain evidence="14">SG2303</strain>
    </source>
</reference>
<feature type="transmembrane region" description="Helical" evidence="11">
    <location>
        <begin position="169"/>
        <end position="187"/>
    </location>
</feature>
<dbReference type="PROSITE" id="PS50109">
    <property type="entry name" value="HIS_KIN"/>
    <property type="match status" value="1"/>
</dbReference>
<dbReference type="GO" id="GO:0004673">
    <property type="term" value="F:protein histidine kinase activity"/>
    <property type="evidence" value="ECO:0007669"/>
    <property type="project" value="UniProtKB-EC"/>
</dbReference>
<evidence type="ECO:0000256" key="4">
    <source>
        <dbReference type="ARBA" id="ARBA00022553"/>
    </source>
</evidence>
<evidence type="ECO:0000313" key="14">
    <source>
        <dbReference type="EMBL" id="MDN0077546.1"/>
    </source>
</evidence>
<dbReference type="SUPFAM" id="SSF47384">
    <property type="entry name" value="Homodimeric domain of signal transducing histidine kinase"/>
    <property type="match status" value="1"/>
</dbReference>
<keyword evidence="15" id="KW-1185">Reference proteome</keyword>
<keyword evidence="4" id="KW-0597">Phosphoprotein</keyword>
<feature type="domain" description="Histidine kinase" evidence="12">
    <location>
        <begin position="244"/>
        <end position="457"/>
    </location>
</feature>
<evidence type="ECO:0000256" key="2">
    <source>
        <dbReference type="ARBA" id="ARBA00004370"/>
    </source>
</evidence>
<dbReference type="SMART" id="SM00387">
    <property type="entry name" value="HATPase_c"/>
    <property type="match status" value="1"/>
</dbReference>
<dbReference type="SUPFAM" id="SSF55874">
    <property type="entry name" value="ATPase domain of HSP90 chaperone/DNA topoisomerase II/histidine kinase"/>
    <property type="match status" value="1"/>
</dbReference>
<keyword evidence="6 11" id="KW-0812">Transmembrane</keyword>
<keyword evidence="8 11" id="KW-1133">Transmembrane helix</keyword>
<dbReference type="InterPro" id="IPR003660">
    <property type="entry name" value="HAMP_dom"/>
</dbReference>